<dbReference type="AlphaFoldDB" id="D0LAU5"/>
<organism evidence="4 5">
    <name type="scientific">Gordonia bronchialis (strain ATCC 25592 / DSM 43247 / BCRC 13721 / JCM 3198 / KCTC 3076 / NBRC 16047 / NCTC 10667)</name>
    <name type="common">Rhodococcus bronchialis</name>
    <dbReference type="NCBI Taxonomy" id="526226"/>
    <lineage>
        <taxon>Bacteria</taxon>
        <taxon>Bacillati</taxon>
        <taxon>Actinomycetota</taxon>
        <taxon>Actinomycetes</taxon>
        <taxon>Mycobacteriales</taxon>
        <taxon>Gordoniaceae</taxon>
        <taxon>Gordonia</taxon>
    </lineage>
</organism>
<gene>
    <name evidence="4" type="ordered locus">Gbro_3031</name>
</gene>
<dbReference type="eggNOG" id="ENOG50332S7">
    <property type="taxonomic scope" value="Bacteria"/>
</dbReference>
<feature type="compositionally biased region" description="Low complexity" evidence="1">
    <location>
        <begin position="265"/>
        <end position="310"/>
    </location>
</feature>
<evidence type="ECO:0000313" key="5">
    <source>
        <dbReference type="Proteomes" id="UP000001219"/>
    </source>
</evidence>
<keyword evidence="5" id="KW-1185">Reference proteome</keyword>
<feature type="compositionally biased region" description="Polar residues" evidence="1">
    <location>
        <begin position="189"/>
        <end position="203"/>
    </location>
</feature>
<evidence type="ECO:0000256" key="1">
    <source>
        <dbReference type="SAM" id="MobiDB-lite"/>
    </source>
</evidence>
<dbReference type="RefSeq" id="WP_012834754.1">
    <property type="nucleotide sequence ID" value="NC_013441.1"/>
</dbReference>
<reference evidence="4 5" key="2">
    <citation type="journal article" date="2010" name="Stand. Genomic Sci.">
        <title>Complete genome sequence of Gordonia bronchialis type strain (3410).</title>
        <authorList>
            <person name="Ivanova N."/>
            <person name="Sikorski J."/>
            <person name="Jando M."/>
            <person name="Lapidus A."/>
            <person name="Nolan M."/>
            <person name="Lucas S."/>
            <person name="Del Rio T.G."/>
            <person name="Tice H."/>
            <person name="Copeland A."/>
            <person name="Cheng J.F."/>
            <person name="Chen F."/>
            <person name="Bruce D."/>
            <person name="Goodwin L."/>
            <person name="Pitluck S."/>
            <person name="Mavromatis K."/>
            <person name="Ovchinnikova G."/>
            <person name="Pati A."/>
            <person name="Chen A."/>
            <person name="Palaniappan K."/>
            <person name="Land M."/>
            <person name="Hauser L."/>
            <person name="Chang Y.J."/>
            <person name="Jeffries C.D."/>
            <person name="Chain P."/>
            <person name="Saunders E."/>
            <person name="Han C."/>
            <person name="Detter J.C."/>
            <person name="Brettin T."/>
            <person name="Rohde M."/>
            <person name="Goker M."/>
            <person name="Bristow J."/>
            <person name="Eisen J.A."/>
            <person name="Markowitz V."/>
            <person name="Hugenholtz P."/>
            <person name="Klenk H.P."/>
            <person name="Kyrpides N.C."/>
        </authorList>
    </citation>
    <scope>NUCLEOTIDE SEQUENCE [LARGE SCALE GENOMIC DNA]</scope>
    <source>
        <strain evidence="5">ATCC 25592 / DSM 43247 / BCRC 13721 / JCM 3198 / KCTC 3076 / NBRC 16047 / NCTC 10667</strain>
    </source>
</reference>
<protein>
    <recommendedName>
        <fullName evidence="3">LppM domain-containing protein</fullName>
    </recommendedName>
</protein>
<feature type="region of interest" description="Disordered" evidence="1">
    <location>
        <begin position="254"/>
        <end position="310"/>
    </location>
</feature>
<reference evidence="5" key="1">
    <citation type="submission" date="2009-10" db="EMBL/GenBank/DDBJ databases">
        <title>The complete chromosome of Gordonia bronchialis DSM 43247.</title>
        <authorList>
            <consortium name="US DOE Joint Genome Institute (JGI-PGF)"/>
            <person name="Lucas S."/>
            <person name="Copeland A."/>
            <person name="Lapidus A."/>
            <person name="Glavina del Rio T."/>
            <person name="Dalin E."/>
            <person name="Tice H."/>
            <person name="Bruce D."/>
            <person name="Goodwin L."/>
            <person name="Pitluck S."/>
            <person name="Kyrpides N."/>
            <person name="Mavromatis K."/>
            <person name="Ivanova N."/>
            <person name="Ovchinnikova G."/>
            <person name="Saunders E."/>
            <person name="Brettin T."/>
            <person name="Detter J.C."/>
            <person name="Han C."/>
            <person name="Larimer F."/>
            <person name="Land M."/>
            <person name="Hauser L."/>
            <person name="Markowitz V."/>
            <person name="Cheng J.-F."/>
            <person name="Hugenholtz P."/>
            <person name="Woyke T."/>
            <person name="Wu D."/>
            <person name="Jando M."/>
            <person name="Schneider S."/>
            <person name="Goeker M."/>
            <person name="Klenk H.-P."/>
            <person name="Eisen J.A."/>
        </authorList>
    </citation>
    <scope>NUCLEOTIDE SEQUENCE [LARGE SCALE GENOMIC DNA]</scope>
    <source>
        <strain evidence="5">ATCC 25592 / DSM 43247 / BCRC 13721 / JCM 3198 / KCTC 3076 / NBRC 16047 / NCTC 10667</strain>
    </source>
</reference>
<dbReference type="EMBL" id="CP001802">
    <property type="protein sequence ID" value="ACY22238.1"/>
    <property type="molecule type" value="Genomic_DNA"/>
</dbReference>
<evidence type="ECO:0000256" key="2">
    <source>
        <dbReference type="SAM" id="Phobius"/>
    </source>
</evidence>
<dbReference type="InterPro" id="IPR053807">
    <property type="entry name" value="LppM"/>
</dbReference>
<sequence>MSIVRSSPRAATRRLSMVAALIMLVASPLLSGCLERSTTVGDRYSGTVIVATSPDNPRGAPKLDLPESMASRVSITDYRETPQPAGASTPPSGASTTTTAPRSTPGLPSEEDRATRVGTRATFSGLTAGQFGQLGNIVADAFGDTAVTMDLDAKRSGEVVRFRGTTDLSDLNAQRDFVQLTVTFAGPITATNGEQTGESSVTWTPEPGKPSDFSADATYPDPATAAVSSWSWFIAIVCVIVVIVIIVIAYQSRDRSPRPGRPKKTGGSPKSTTGTASSSATSAKAGSSAKTGSTTAGNTTAGNTTRADQS</sequence>
<dbReference type="HOGENOM" id="CLU_077916_0_0_11"/>
<feature type="domain" description="LppM" evidence="3">
    <location>
        <begin position="110"/>
        <end position="219"/>
    </location>
</feature>
<keyword evidence="2" id="KW-0472">Membrane</keyword>
<keyword evidence="2" id="KW-0812">Transmembrane</keyword>
<name>D0LAU5_GORB4</name>
<feature type="region of interest" description="Disordered" evidence="1">
    <location>
        <begin position="189"/>
        <end position="216"/>
    </location>
</feature>
<dbReference type="Proteomes" id="UP000001219">
    <property type="component" value="Chromosome"/>
</dbReference>
<dbReference type="PROSITE" id="PS51257">
    <property type="entry name" value="PROKAR_LIPOPROTEIN"/>
    <property type="match status" value="1"/>
</dbReference>
<evidence type="ECO:0000313" key="4">
    <source>
        <dbReference type="EMBL" id="ACY22238.1"/>
    </source>
</evidence>
<keyword evidence="2" id="KW-1133">Transmembrane helix</keyword>
<feature type="transmembrane region" description="Helical" evidence="2">
    <location>
        <begin position="230"/>
        <end position="250"/>
    </location>
</feature>
<dbReference type="STRING" id="526226.Gbro_3031"/>
<dbReference type="Pfam" id="PF21946">
    <property type="entry name" value="LppM"/>
    <property type="match status" value="1"/>
</dbReference>
<proteinExistence type="predicted"/>
<feature type="region of interest" description="Disordered" evidence="1">
    <location>
        <begin position="79"/>
        <end position="116"/>
    </location>
</feature>
<feature type="compositionally biased region" description="Low complexity" evidence="1">
    <location>
        <begin position="81"/>
        <end position="106"/>
    </location>
</feature>
<evidence type="ECO:0000259" key="3">
    <source>
        <dbReference type="Pfam" id="PF21946"/>
    </source>
</evidence>
<accession>D0LAU5</accession>
<dbReference type="KEGG" id="gbr:Gbro_3031"/>